<dbReference type="GO" id="GO:0006012">
    <property type="term" value="P:galactose metabolic process"/>
    <property type="evidence" value="ECO:0007669"/>
    <property type="project" value="InterPro"/>
</dbReference>
<dbReference type="PANTHER" id="PTHR10457">
    <property type="entry name" value="MEVALONATE KINASE/GALACTOKINASE"/>
    <property type="match status" value="1"/>
</dbReference>
<evidence type="ECO:0000256" key="1">
    <source>
        <dbReference type="ARBA" id="ARBA00006566"/>
    </source>
</evidence>
<dbReference type="InterPro" id="IPR020568">
    <property type="entry name" value="Ribosomal_Su5_D2-typ_SF"/>
</dbReference>
<name>A0A381V435_9ZZZZ</name>
<dbReference type="Pfam" id="PF10509">
    <property type="entry name" value="GalKase_gal_bdg"/>
    <property type="match status" value="1"/>
</dbReference>
<gene>
    <name evidence="6" type="ORF">METZ01_LOCUS86887</name>
</gene>
<comment type="similarity">
    <text evidence="1">Belongs to the GHMP kinase family. GalK subfamily.</text>
</comment>
<proteinExistence type="inferred from homology"/>
<evidence type="ECO:0000256" key="2">
    <source>
        <dbReference type="ARBA" id="ARBA00022741"/>
    </source>
</evidence>
<protein>
    <recommendedName>
        <fullName evidence="7">GHMP kinase N-terminal domain-containing protein</fullName>
    </recommendedName>
</protein>
<evidence type="ECO:0000256" key="3">
    <source>
        <dbReference type="ARBA" id="ARBA00022840"/>
    </source>
</evidence>
<feature type="domain" description="Galactokinase N-terminal" evidence="5">
    <location>
        <begin position="2"/>
        <end position="36"/>
    </location>
</feature>
<dbReference type="GO" id="GO:0005524">
    <property type="term" value="F:ATP binding"/>
    <property type="evidence" value="ECO:0007669"/>
    <property type="project" value="UniProtKB-KW"/>
</dbReference>
<dbReference type="EMBL" id="UINC01007561">
    <property type="protein sequence ID" value="SVA34033.1"/>
    <property type="molecule type" value="Genomic_DNA"/>
</dbReference>
<evidence type="ECO:0000313" key="6">
    <source>
        <dbReference type="EMBL" id="SVA34033.1"/>
    </source>
</evidence>
<dbReference type="Gene3D" id="3.30.230.10">
    <property type="match status" value="1"/>
</dbReference>
<feature type="domain" description="GHMP kinase N-terminal" evidence="4">
    <location>
        <begin position="71"/>
        <end position="161"/>
    </location>
</feature>
<dbReference type="PRINTS" id="PR00959">
    <property type="entry name" value="MEVGALKINASE"/>
</dbReference>
<dbReference type="AlphaFoldDB" id="A0A381V435"/>
<keyword evidence="2" id="KW-0547">Nucleotide-binding</keyword>
<feature type="non-terminal residue" evidence="6">
    <location>
        <position position="178"/>
    </location>
</feature>
<keyword evidence="3" id="KW-0067">ATP-binding</keyword>
<evidence type="ECO:0000259" key="4">
    <source>
        <dbReference type="Pfam" id="PF00288"/>
    </source>
</evidence>
<sequence>MIVSSPGRICLFGEHQDYLGLPVIAASISLRVTIEGQPREDMIVTVDLPDVGGEETFSMEGDLAYTKAADYFKSGINTMRKDGFTFSNGCDCLVKGNIPVQAGTSSSSAMVVSWINFLSAMSDQAEELEASVLADLAYRAEVQEFDEAGGMMDHYTSAVGGVVYIASEPEMVVEKLSC</sequence>
<dbReference type="InterPro" id="IPR000705">
    <property type="entry name" value="Galactokinase"/>
</dbReference>
<dbReference type="GO" id="GO:0004335">
    <property type="term" value="F:galactokinase activity"/>
    <property type="evidence" value="ECO:0007669"/>
    <property type="project" value="InterPro"/>
</dbReference>
<dbReference type="PANTHER" id="PTHR10457:SF7">
    <property type="entry name" value="GALACTOKINASE-RELATED"/>
    <property type="match status" value="1"/>
</dbReference>
<organism evidence="6">
    <name type="scientific">marine metagenome</name>
    <dbReference type="NCBI Taxonomy" id="408172"/>
    <lineage>
        <taxon>unclassified sequences</taxon>
        <taxon>metagenomes</taxon>
        <taxon>ecological metagenomes</taxon>
    </lineage>
</organism>
<dbReference type="InterPro" id="IPR019539">
    <property type="entry name" value="GalKase_N"/>
</dbReference>
<dbReference type="PRINTS" id="PR00473">
    <property type="entry name" value="GALCTOKINASE"/>
</dbReference>
<dbReference type="SUPFAM" id="SSF54211">
    <property type="entry name" value="Ribosomal protein S5 domain 2-like"/>
    <property type="match status" value="1"/>
</dbReference>
<dbReference type="InterPro" id="IPR006204">
    <property type="entry name" value="GHMP_kinase_N_dom"/>
</dbReference>
<evidence type="ECO:0008006" key="7">
    <source>
        <dbReference type="Google" id="ProtNLM"/>
    </source>
</evidence>
<reference evidence="6" key="1">
    <citation type="submission" date="2018-05" db="EMBL/GenBank/DDBJ databases">
        <authorList>
            <person name="Lanie J.A."/>
            <person name="Ng W.-L."/>
            <person name="Kazmierczak K.M."/>
            <person name="Andrzejewski T.M."/>
            <person name="Davidsen T.M."/>
            <person name="Wayne K.J."/>
            <person name="Tettelin H."/>
            <person name="Glass J.I."/>
            <person name="Rusch D."/>
            <person name="Podicherti R."/>
            <person name="Tsui H.-C.T."/>
            <person name="Winkler M.E."/>
        </authorList>
    </citation>
    <scope>NUCLEOTIDE SEQUENCE</scope>
</reference>
<evidence type="ECO:0000259" key="5">
    <source>
        <dbReference type="Pfam" id="PF10509"/>
    </source>
</evidence>
<dbReference type="InterPro" id="IPR014721">
    <property type="entry name" value="Ribsml_uS5_D2-typ_fold_subgr"/>
</dbReference>
<dbReference type="Pfam" id="PF00288">
    <property type="entry name" value="GHMP_kinases_N"/>
    <property type="match status" value="1"/>
</dbReference>
<accession>A0A381V435</accession>
<dbReference type="GO" id="GO:0005829">
    <property type="term" value="C:cytosol"/>
    <property type="evidence" value="ECO:0007669"/>
    <property type="project" value="TreeGrafter"/>
</dbReference>